<evidence type="ECO:0000256" key="1">
    <source>
        <dbReference type="SAM" id="MobiDB-lite"/>
    </source>
</evidence>
<dbReference type="GeneID" id="117571734"/>
<feature type="chain" id="PRO_5028439581" evidence="2">
    <location>
        <begin position="21"/>
        <end position="296"/>
    </location>
</feature>
<dbReference type="OrthoDB" id="7987789at2759"/>
<feature type="region of interest" description="Disordered" evidence="1">
    <location>
        <begin position="249"/>
        <end position="296"/>
    </location>
</feature>
<feature type="signal peptide" evidence="2">
    <location>
        <begin position="1"/>
        <end position="20"/>
    </location>
</feature>
<evidence type="ECO:0000313" key="3">
    <source>
        <dbReference type="Proteomes" id="UP000515160"/>
    </source>
</evidence>
<sequence>MNKIGILVLLLVAMIGQALSQSQCQVCQSDNQVSCESESTYYICLGERRYGPYSCEANEVCTNSADICVDKSLVTGSIINVCGDDESACQSCPDNKKYTCVSSTQAARCVNGEVSTSLIIDCAEDEICVSEAETTFKNVCVPNCAADFAQYNATCSNAVYTPPTQAPPTTPSPTEVLSICQEAAETKTTRYFFAYVDSTCRTYVYCEKASLTSTTFTQTFTGGCSSPTPYFNTATSKCQATISDSCRTEAPTTTQAPTTTTTTAAGTSTTASSTSEATTSTTTDEPVTVTDEPTEQ</sequence>
<gene>
    <name evidence="4" type="primary">LOC117571734</name>
</gene>
<protein>
    <submittedName>
        <fullName evidence="4">Integumentary mucin C.1</fullName>
    </submittedName>
</protein>
<evidence type="ECO:0000256" key="2">
    <source>
        <dbReference type="SAM" id="SignalP"/>
    </source>
</evidence>
<evidence type="ECO:0000313" key="4">
    <source>
        <dbReference type="RefSeq" id="XP_034109944.1"/>
    </source>
</evidence>
<accession>A0A6P8XBC1</accession>
<organism evidence="3 4">
    <name type="scientific">Drosophila albomicans</name>
    <name type="common">Fruit fly</name>
    <dbReference type="NCBI Taxonomy" id="7291"/>
    <lineage>
        <taxon>Eukaryota</taxon>
        <taxon>Metazoa</taxon>
        <taxon>Ecdysozoa</taxon>
        <taxon>Arthropoda</taxon>
        <taxon>Hexapoda</taxon>
        <taxon>Insecta</taxon>
        <taxon>Pterygota</taxon>
        <taxon>Neoptera</taxon>
        <taxon>Endopterygota</taxon>
        <taxon>Diptera</taxon>
        <taxon>Brachycera</taxon>
        <taxon>Muscomorpha</taxon>
        <taxon>Ephydroidea</taxon>
        <taxon>Drosophilidae</taxon>
        <taxon>Drosophila</taxon>
    </lineage>
</organism>
<dbReference type="Proteomes" id="UP000515160">
    <property type="component" value="Chromosome 3"/>
</dbReference>
<proteinExistence type="predicted"/>
<keyword evidence="3" id="KW-1185">Reference proteome</keyword>
<dbReference type="RefSeq" id="XP_034109944.1">
    <property type="nucleotide sequence ID" value="XM_034254053.2"/>
</dbReference>
<reference evidence="4" key="1">
    <citation type="submission" date="2025-08" db="UniProtKB">
        <authorList>
            <consortium name="RefSeq"/>
        </authorList>
    </citation>
    <scope>IDENTIFICATION</scope>
    <source>
        <strain evidence="4">15112-1751.03</strain>
        <tissue evidence="4">Whole Adult</tissue>
    </source>
</reference>
<dbReference type="AlphaFoldDB" id="A0A6P8XBC1"/>
<name>A0A6P8XBC1_DROAB</name>
<keyword evidence="2" id="KW-0732">Signal</keyword>